<proteinExistence type="predicted"/>
<sequence>MADKSVEIEIAPSEIPAEMPVFNDLLQSGFMVNTTSGDSIEEFLCDQIGMDAKYLMERVKTVFLDSRPVDDLDTALLVDGSCLTLSGGMPGLVGMTLGRGSILASFRSSITYRGDDDVKEGTQASVNVKLFNIVMKDLGGIFLKYGINVKSAAFASLIEKLRLEPPANIMSIKLDGNATRLDKLSAQLEAVDGWIRLSVTTGQLTA</sequence>
<dbReference type="EMBL" id="LAZR01030001">
    <property type="protein sequence ID" value="KKL57903.1"/>
    <property type="molecule type" value="Genomic_DNA"/>
</dbReference>
<evidence type="ECO:0000313" key="1">
    <source>
        <dbReference type="EMBL" id="KKL57903.1"/>
    </source>
</evidence>
<protein>
    <submittedName>
        <fullName evidence="1">Uncharacterized protein</fullName>
    </submittedName>
</protein>
<dbReference type="AlphaFoldDB" id="A0A0F9D870"/>
<gene>
    <name evidence="1" type="ORF">LCGC14_2230760</name>
</gene>
<accession>A0A0F9D870</accession>
<organism evidence="1">
    <name type="scientific">marine sediment metagenome</name>
    <dbReference type="NCBI Taxonomy" id="412755"/>
    <lineage>
        <taxon>unclassified sequences</taxon>
        <taxon>metagenomes</taxon>
        <taxon>ecological metagenomes</taxon>
    </lineage>
</organism>
<comment type="caution">
    <text evidence="1">The sequence shown here is derived from an EMBL/GenBank/DDBJ whole genome shotgun (WGS) entry which is preliminary data.</text>
</comment>
<reference evidence="1" key="1">
    <citation type="journal article" date="2015" name="Nature">
        <title>Complex archaea that bridge the gap between prokaryotes and eukaryotes.</title>
        <authorList>
            <person name="Spang A."/>
            <person name="Saw J.H."/>
            <person name="Jorgensen S.L."/>
            <person name="Zaremba-Niedzwiedzka K."/>
            <person name="Martijn J."/>
            <person name="Lind A.E."/>
            <person name="van Eijk R."/>
            <person name="Schleper C."/>
            <person name="Guy L."/>
            <person name="Ettema T.J."/>
        </authorList>
    </citation>
    <scope>NUCLEOTIDE SEQUENCE</scope>
</reference>
<name>A0A0F9D870_9ZZZZ</name>